<keyword evidence="1" id="KW-0812">Transmembrane</keyword>
<keyword evidence="3" id="KW-1185">Reference proteome</keyword>
<accession>A0AAE3NQK4</accession>
<protein>
    <submittedName>
        <fullName evidence="2">Cobalamin biosynthesis protein CobQ</fullName>
    </submittedName>
</protein>
<evidence type="ECO:0000313" key="2">
    <source>
        <dbReference type="EMBL" id="MDF0600282.1"/>
    </source>
</evidence>
<sequence>MNTPAHMALGLAVLGRRATRAEWAVILAGALLPDAFLFAEHFLRGRGAGDLVALDALVDIFNSALVYAAAVAAGLLLRQRWLWLLAAAALLHIAFDLPLHAGDAHAHFWPVSDWRLVSPVSFWDADHHGRLFGVLEGVAFAACLVVIWRRLETRAGQALTALFAVVYLNAFVHFVGHAWAGQHWALW</sequence>
<dbReference type="AlphaFoldDB" id="A0AAE3NQK4"/>
<feature type="transmembrane region" description="Helical" evidence="1">
    <location>
        <begin position="131"/>
        <end position="148"/>
    </location>
</feature>
<evidence type="ECO:0000313" key="3">
    <source>
        <dbReference type="Proteomes" id="UP001220964"/>
    </source>
</evidence>
<keyword evidence="1" id="KW-1133">Transmembrane helix</keyword>
<feature type="transmembrane region" description="Helical" evidence="1">
    <location>
        <begin position="21"/>
        <end position="39"/>
    </location>
</feature>
<evidence type="ECO:0000256" key="1">
    <source>
        <dbReference type="SAM" id="Phobius"/>
    </source>
</evidence>
<keyword evidence="1" id="KW-0472">Membrane</keyword>
<reference evidence="2" key="1">
    <citation type="submission" date="2023-03" db="EMBL/GenBank/DDBJ databases">
        <title>Multiphase analysis and comparison of six strains from genera Psychromarinibacter, Lutimaribacter, and Maritimibacter, including a novel species: Psychromarinibacter sediminicola sp. nov.</title>
        <authorList>
            <person name="Wang Y.-H."/>
            <person name="Ye M.-Q."/>
            <person name="Du Z.-J."/>
        </authorList>
    </citation>
    <scope>NUCLEOTIDE SEQUENCE</scope>
    <source>
        <strain evidence="2">C21-152</strain>
    </source>
</reference>
<organism evidence="2 3">
    <name type="scientific">Psychromarinibacter sediminicola</name>
    <dbReference type="NCBI Taxonomy" id="3033385"/>
    <lineage>
        <taxon>Bacteria</taxon>
        <taxon>Pseudomonadati</taxon>
        <taxon>Pseudomonadota</taxon>
        <taxon>Alphaproteobacteria</taxon>
        <taxon>Rhodobacterales</taxon>
        <taxon>Paracoccaceae</taxon>
        <taxon>Psychromarinibacter</taxon>
    </lineage>
</organism>
<dbReference type="RefSeq" id="WP_275566426.1">
    <property type="nucleotide sequence ID" value="NZ_JARGYC010000011.1"/>
</dbReference>
<dbReference type="Proteomes" id="UP001220964">
    <property type="component" value="Unassembled WGS sequence"/>
</dbReference>
<comment type="caution">
    <text evidence="2">The sequence shown here is derived from an EMBL/GenBank/DDBJ whole genome shotgun (WGS) entry which is preliminary data.</text>
</comment>
<feature type="transmembrane region" description="Helical" evidence="1">
    <location>
        <begin position="51"/>
        <end position="75"/>
    </location>
</feature>
<dbReference type="EMBL" id="JARGYC010000011">
    <property type="protein sequence ID" value="MDF0600282.1"/>
    <property type="molecule type" value="Genomic_DNA"/>
</dbReference>
<name>A0AAE3NQK4_9RHOB</name>
<feature type="transmembrane region" description="Helical" evidence="1">
    <location>
        <begin position="82"/>
        <end position="101"/>
    </location>
</feature>
<proteinExistence type="predicted"/>
<feature type="transmembrane region" description="Helical" evidence="1">
    <location>
        <begin position="160"/>
        <end position="180"/>
    </location>
</feature>
<gene>
    <name evidence="2" type="ORF">P1J78_06035</name>
</gene>